<dbReference type="Proteomes" id="UP001217325">
    <property type="component" value="Unassembled WGS sequence"/>
</dbReference>
<dbReference type="AlphaFoldDB" id="A0AAW6LYS5"/>
<evidence type="ECO:0000313" key="2">
    <source>
        <dbReference type="Proteomes" id="UP001217325"/>
    </source>
</evidence>
<reference evidence="1" key="1">
    <citation type="submission" date="2023-02" db="EMBL/GenBank/DDBJ databases">
        <title>A novel hydrolase synthesized by Rhodococcus erythropolis HQ is responsible for the detoxification of Zearalenone.</title>
        <authorList>
            <person name="Hu J."/>
            <person name="Xu J."/>
        </authorList>
    </citation>
    <scope>NUCLEOTIDE SEQUENCE</scope>
    <source>
        <strain evidence="1">HQ</strain>
    </source>
</reference>
<proteinExistence type="predicted"/>
<accession>A0AAW6LYS5</accession>
<gene>
    <name evidence="1" type="ORF">PXH69_31450</name>
</gene>
<comment type="caution">
    <text evidence="1">The sequence shown here is derived from an EMBL/GenBank/DDBJ whole genome shotgun (WGS) entry which is preliminary data.</text>
</comment>
<organism evidence="1 2">
    <name type="scientific">Rhodococcus qingshengii</name>
    <dbReference type="NCBI Taxonomy" id="334542"/>
    <lineage>
        <taxon>Bacteria</taxon>
        <taxon>Bacillati</taxon>
        <taxon>Actinomycetota</taxon>
        <taxon>Actinomycetes</taxon>
        <taxon>Mycobacteriales</taxon>
        <taxon>Nocardiaceae</taxon>
        <taxon>Rhodococcus</taxon>
        <taxon>Rhodococcus erythropolis group</taxon>
    </lineage>
</organism>
<name>A0AAW6LYS5_RHOSG</name>
<evidence type="ECO:0000313" key="1">
    <source>
        <dbReference type="EMBL" id="MDE8649493.1"/>
    </source>
</evidence>
<dbReference type="RefSeq" id="WP_275232912.1">
    <property type="nucleotide sequence ID" value="NZ_JARDXE010000028.1"/>
</dbReference>
<protein>
    <submittedName>
        <fullName evidence="1">Uncharacterized protein</fullName>
    </submittedName>
</protein>
<dbReference type="EMBL" id="JARDXE010000028">
    <property type="protein sequence ID" value="MDE8649493.1"/>
    <property type="molecule type" value="Genomic_DNA"/>
</dbReference>
<sequence>MKESLNDGESIVCVPGPGWVRVRVPGFSTNSVSEMVDETYSAWRTWSPATGRTAAAASRAADATPDHRLFAYSEEAHGFWTALSWERFDHPEGEQFHRPLFIQSSR</sequence>